<accession>A0A316F4M7</accession>
<feature type="transmembrane region" description="Helical" evidence="1">
    <location>
        <begin position="51"/>
        <end position="72"/>
    </location>
</feature>
<feature type="transmembrane region" description="Helical" evidence="1">
    <location>
        <begin position="145"/>
        <end position="166"/>
    </location>
</feature>
<keyword evidence="1" id="KW-0472">Membrane</keyword>
<keyword evidence="1" id="KW-0812">Transmembrane</keyword>
<feature type="transmembrane region" description="Helical" evidence="1">
    <location>
        <begin position="79"/>
        <end position="99"/>
    </location>
</feature>
<feature type="transmembrane region" description="Helical" evidence="1">
    <location>
        <begin position="12"/>
        <end position="31"/>
    </location>
</feature>
<comment type="caution">
    <text evidence="2">The sequence shown here is derived from an EMBL/GenBank/DDBJ whole genome shotgun (WGS) entry which is preliminary data.</text>
</comment>
<protein>
    <submittedName>
        <fullName evidence="2">Uncharacterized protein</fullName>
    </submittedName>
</protein>
<feature type="transmembrane region" description="Helical" evidence="1">
    <location>
        <begin position="119"/>
        <end position="138"/>
    </location>
</feature>
<evidence type="ECO:0000313" key="3">
    <source>
        <dbReference type="Proteomes" id="UP000245697"/>
    </source>
</evidence>
<organism evidence="2 3">
    <name type="scientific">Actinoplanes xinjiangensis</name>
    <dbReference type="NCBI Taxonomy" id="512350"/>
    <lineage>
        <taxon>Bacteria</taxon>
        <taxon>Bacillati</taxon>
        <taxon>Actinomycetota</taxon>
        <taxon>Actinomycetes</taxon>
        <taxon>Micromonosporales</taxon>
        <taxon>Micromonosporaceae</taxon>
        <taxon>Actinoplanes</taxon>
    </lineage>
</organism>
<reference evidence="2 3" key="1">
    <citation type="submission" date="2018-05" db="EMBL/GenBank/DDBJ databases">
        <title>Genomic Encyclopedia of Archaeal and Bacterial Type Strains, Phase II (KMG-II): from individual species to whole genera.</title>
        <authorList>
            <person name="Goeker M."/>
        </authorList>
    </citation>
    <scope>NUCLEOTIDE SEQUENCE [LARGE SCALE GENOMIC DNA]</scope>
    <source>
        <strain evidence="2 3">DSM 45184</strain>
    </source>
</reference>
<name>A0A316F4M7_9ACTN</name>
<sequence length="167" mass="17283">MDDLRETAARALPVVPIATGIVVSLVTGALFRDDVIRAAHGVIGDRPALLVLAGWSFVAVVAGAGAGCLWAARVRGRAARLTLLTVAALAAPVALWFFPTRADKDPFPGGGTDFVTGGQTAWLALLTAGMVIVFGDLFELRRTRLWGPVVVAVVSIVSVTTAALLAP</sequence>
<evidence type="ECO:0000256" key="1">
    <source>
        <dbReference type="SAM" id="Phobius"/>
    </source>
</evidence>
<gene>
    <name evidence="2" type="ORF">BC793_1183</name>
</gene>
<dbReference type="AlphaFoldDB" id="A0A316F4M7"/>
<keyword evidence="3" id="KW-1185">Reference proteome</keyword>
<keyword evidence="1" id="KW-1133">Transmembrane helix</keyword>
<proteinExistence type="predicted"/>
<evidence type="ECO:0000313" key="2">
    <source>
        <dbReference type="EMBL" id="PWK40774.1"/>
    </source>
</evidence>
<dbReference type="EMBL" id="QGGR01000018">
    <property type="protein sequence ID" value="PWK40774.1"/>
    <property type="molecule type" value="Genomic_DNA"/>
</dbReference>
<dbReference type="Proteomes" id="UP000245697">
    <property type="component" value="Unassembled WGS sequence"/>
</dbReference>